<keyword evidence="1" id="KW-0472">Membrane</keyword>
<keyword evidence="1" id="KW-0812">Transmembrane</keyword>
<dbReference type="Proteomes" id="UP001149140">
    <property type="component" value="Unassembled WGS sequence"/>
</dbReference>
<keyword evidence="1" id="KW-1133">Transmembrane helix</keyword>
<dbReference type="AlphaFoldDB" id="A0A9X3RZV5"/>
<keyword evidence="3" id="KW-1185">Reference proteome</keyword>
<feature type="transmembrane region" description="Helical" evidence="1">
    <location>
        <begin position="263"/>
        <end position="284"/>
    </location>
</feature>
<name>A0A9X3RZV5_9ACTN</name>
<proteinExistence type="predicted"/>
<sequence length="352" mass="39581">MTEFEVWAPHGNAARILHDGLVAEGIIEAESANDFGKTVSEAMAQLERRTREVYGSLPSYKDNLQAQIHALPADPDHPLIWEIANQHISDLVGSSPQGAESAPVSLVPPAEVARRTFLIRNVLAILAQTPQSKRLLAEQLNVSVLYFNNLDSVGIMYWLPDRNRVVIRLRQRNPVRLREVTQLLVTTLKKIGNQQLGNPEHFVGSTGSVVKSNPQHLRFTFDRVQLFTHSVGDEEEIDHGEVVQFESPKSIYRFIWRRRVERVARLAVYVTAALSIAFFATQFVVDAPDLAKTFEFLSQVFGRLFTTALWVVFLQIFVEHGALVRAMRSKGTKFAGGAVVLWGDARRYSLIN</sequence>
<feature type="transmembrane region" description="Helical" evidence="1">
    <location>
        <begin position="304"/>
        <end position="324"/>
    </location>
</feature>
<dbReference type="RefSeq" id="WP_270039603.1">
    <property type="nucleotide sequence ID" value="NZ_JAPDOD010000006.1"/>
</dbReference>
<reference evidence="2" key="1">
    <citation type="submission" date="2022-10" db="EMBL/GenBank/DDBJ databases">
        <title>The WGS of Solirubrobacter ginsenosidimutans DSM 21036.</title>
        <authorList>
            <person name="Jiang Z."/>
        </authorList>
    </citation>
    <scope>NUCLEOTIDE SEQUENCE</scope>
    <source>
        <strain evidence="2">DSM 21036</strain>
    </source>
</reference>
<gene>
    <name evidence="2" type="ORF">OM076_10265</name>
</gene>
<evidence type="ECO:0000313" key="3">
    <source>
        <dbReference type="Proteomes" id="UP001149140"/>
    </source>
</evidence>
<comment type="caution">
    <text evidence="2">The sequence shown here is derived from an EMBL/GenBank/DDBJ whole genome shotgun (WGS) entry which is preliminary data.</text>
</comment>
<protein>
    <submittedName>
        <fullName evidence="2">Uncharacterized protein</fullName>
    </submittedName>
</protein>
<evidence type="ECO:0000256" key="1">
    <source>
        <dbReference type="SAM" id="Phobius"/>
    </source>
</evidence>
<dbReference type="EMBL" id="JAPDOD010000006">
    <property type="protein sequence ID" value="MDA0160649.1"/>
    <property type="molecule type" value="Genomic_DNA"/>
</dbReference>
<evidence type="ECO:0000313" key="2">
    <source>
        <dbReference type="EMBL" id="MDA0160649.1"/>
    </source>
</evidence>
<organism evidence="2 3">
    <name type="scientific">Solirubrobacter ginsenosidimutans</name>
    <dbReference type="NCBI Taxonomy" id="490573"/>
    <lineage>
        <taxon>Bacteria</taxon>
        <taxon>Bacillati</taxon>
        <taxon>Actinomycetota</taxon>
        <taxon>Thermoleophilia</taxon>
        <taxon>Solirubrobacterales</taxon>
        <taxon>Solirubrobacteraceae</taxon>
        <taxon>Solirubrobacter</taxon>
    </lineage>
</organism>
<accession>A0A9X3RZV5</accession>